<sequence length="151" mass="16840">MTLEYKRILVAIDGSHEAEWAFQKSLEITKRNNAVLNLIYVVDTRSFTAMTKRVPNIDDQVFEYGKVLLNNYKEEALAAGISDVNVFVVPGSPNKVISRDYAKQVEADLIICGAQGLNAIEHYILGSVSQHIVTSSPCDVLVVRQLEKTEK</sequence>
<reference evidence="5 6" key="1">
    <citation type="journal article" date="2012" name="J. Bacteriol.">
        <title>Genome Sequence of the Antarctic Psychrophile Bacterium Planococcus antarcticus DSM 14505.</title>
        <authorList>
            <person name="Margolles A."/>
            <person name="Gueimonde M."/>
            <person name="Sanchez B."/>
        </authorList>
    </citation>
    <scope>NUCLEOTIDE SEQUENCE [LARGE SCALE GENOMIC DNA]</scope>
    <source>
        <strain evidence="5 6">DSM 14505</strain>
    </source>
</reference>
<dbReference type="PIRSF" id="PIRSF006276">
    <property type="entry name" value="UspA"/>
    <property type="match status" value="1"/>
</dbReference>
<dbReference type="PANTHER" id="PTHR46268:SF6">
    <property type="entry name" value="UNIVERSAL STRESS PROTEIN UP12"/>
    <property type="match status" value="1"/>
</dbReference>
<evidence type="ECO:0000313" key="6">
    <source>
        <dbReference type="Proteomes" id="UP000004725"/>
    </source>
</evidence>
<feature type="domain" description="UspA" evidence="3">
    <location>
        <begin position="4"/>
        <end position="144"/>
    </location>
</feature>
<dbReference type="EMBL" id="CP016534">
    <property type="protein sequence ID" value="ANU11934.1"/>
    <property type="molecule type" value="Genomic_DNA"/>
</dbReference>
<comment type="subcellular location">
    <subcellularLocation>
        <location evidence="2">Cytoplasm</location>
    </subcellularLocation>
</comment>
<evidence type="ECO:0000256" key="1">
    <source>
        <dbReference type="ARBA" id="ARBA00008791"/>
    </source>
</evidence>
<dbReference type="InterPro" id="IPR006016">
    <property type="entry name" value="UspA"/>
</dbReference>
<evidence type="ECO:0000313" key="4">
    <source>
        <dbReference type="EMBL" id="ANU11934.1"/>
    </source>
</evidence>
<evidence type="ECO:0000256" key="2">
    <source>
        <dbReference type="PIRNR" id="PIRNR006276"/>
    </source>
</evidence>
<comment type="similarity">
    <text evidence="1 2">Belongs to the universal stress protein A family.</text>
</comment>
<dbReference type="EMBL" id="AJYB01000044">
    <property type="protein sequence ID" value="EIM05976.1"/>
    <property type="molecule type" value="Genomic_DNA"/>
</dbReference>
<dbReference type="Proteomes" id="UP000004725">
    <property type="component" value="Unassembled WGS sequence"/>
</dbReference>
<dbReference type="GO" id="GO:0005737">
    <property type="term" value="C:cytoplasm"/>
    <property type="evidence" value="ECO:0007669"/>
    <property type="project" value="UniProtKB-SubCell"/>
</dbReference>
<name>A0A1C7DKJ1_9BACL</name>
<reference evidence="4" key="3">
    <citation type="submission" date="2016-10" db="EMBL/GenBank/DDBJ databases">
        <authorList>
            <person name="See-Too W.S."/>
        </authorList>
    </citation>
    <scope>NUCLEOTIDE SEQUENCE</scope>
    <source>
        <strain evidence="4">DSM 14505</strain>
    </source>
</reference>
<proteinExistence type="inferred from homology"/>
<dbReference type="InterPro" id="IPR014729">
    <property type="entry name" value="Rossmann-like_a/b/a_fold"/>
</dbReference>
<gene>
    <name evidence="5" type="ORF">A1A1_13567</name>
    <name evidence="4" type="ORF">BBH88_17590</name>
</gene>
<protein>
    <recommendedName>
        <fullName evidence="2">Universal stress protein</fullName>
    </recommendedName>
</protein>
<dbReference type="CDD" id="cd00293">
    <property type="entry name" value="USP-like"/>
    <property type="match status" value="1"/>
</dbReference>
<dbReference type="Pfam" id="PF00582">
    <property type="entry name" value="Usp"/>
    <property type="match status" value="1"/>
</dbReference>
<dbReference type="AlphaFoldDB" id="A0A1C7DKJ1"/>
<evidence type="ECO:0000313" key="7">
    <source>
        <dbReference type="Proteomes" id="UP000092661"/>
    </source>
</evidence>
<dbReference type="RefSeq" id="WP_006830675.1">
    <property type="nucleotide sequence ID" value="NZ_AJYB01000044.1"/>
</dbReference>
<dbReference type="KEGG" id="pana:BBH88_17590"/>
<dbReference type="Proteomes" id="UP000092661">
    <property type="component" value="Chromosome"/>
</dbReference>
<evidence type="ECO:0000259" key="3">
    <source>
        <dbReference type="Pfam" id="PF00582"/>
    </source>
</evidence>
<keyword evidence="2" id="KW-0963">Cytoplasm</keyword>
<dbReference type="eggNOG" id="COG0589">
    <property type="taxonomic scope" value="Bacteria"/>
</dbReference>
<evidence type="ECO:0000313" key="5">
    <source>
        <dbReference type="EMBL" id="EIM05976.1"/>
    </source>
</evidence>
<dbReference type="PRINTS" id="PR01438">
    <property type="entry name" value="UNVRSLSTRESS"/>
</dbReference>
<accession>A0A1C7DKJ1</accession>
<dbReference type="InterPro" id="IPR006015">
    <property type="entry name" value="Universal_stress_UspA"/>
</dbReference>
<dbReference type="SUPFAM" id="SSF52402">
    <property type="entry name" value="Adenine nucleotide alpha hydrolases-like"/>
    <property type="match status" value="1"/>
</dbReference>
<dbReference type="OrthoDB" id="9789668at2"/>
<dbReference type="Gene3D" id="3.40.50.620">
    <property type="entry name" value="HUPs"/>
    <property type="match status" value="1"/>
</dbReference>
<organism evidence="5 6">
    <name type="scientific">Planococcus antarcticus DSM 14505</name>
    <dbReference type="NCBI Taxonomy" id="1185653"/>
    <lineage>
        <taxon>Bacteria</taxon>
        <taxon>Bacillati</taxon>
        <taxon>Bacillota</taxon>
        <taxon>Bacilli</taxon>
        <taxon>Bacillales</taxon>
        <taxon>Caryophanaceae</taxon>
        <taxon>Planococcus</taxon>
    </lineage>
</organism>
<reference evidence="7" key="2">
    <citation type="submission" date="2016-07" db="EMBL/GenBank/DDBJ databases">
        <authorList>
            <person name="See-Too W.S."/>
        </authorList>
    </citation>
    <scope>NUCLEOTIDE SEQUENCE [LARGE SCALE GENOMIC DNA]</scope>
    <source>
        <strain evidence="7">DSM 14505</strain>
    </source>
</reference>
<dbReference type="PANTHER" id="PTHR46268">
    <property type="entry name" value="STRESS RESPONSE PROTEIN NHAX"/>
    <property type="match status" value="1"/>
</dbReference>
<keyword evidence="7" id="KW-1185">Reference proteome</keyword>